<dbReference type="InterPro" id="IPR010315">
    <property type="entry name" value="DUF915_hydro-like"/>
</dbReference>
<dbReference type="SUPFAM" id="SSF49464">
    <property type="entry name" value="Carboxypeptidase regulatory domain-like"/>
    <property type="match status" value="1"/>
</dbReference>
<gene>
    <name evidence="2" type="ORF">dnl_41480</name>
</gene>
<evidence type="ECO:0000313" key="2">
    <source>
        <dbReference type="EMBL" id="QTA81798.1"/>
    </source>
</evidence>
<evidence type="ECO:0000313" key="3">
    <source>
        <dbReference type="Proteomes" id="UP000663720"/>
    </source>
</evidence>
<sequence>MKRKILFVIFLIALIPGICFGEIIDFNYTVDMSWKDYKKIDITFEASADSSGYPCYDHSKTDERKIFIPYKQEVTLERTIKTGDHRRCKNTDRSTQYRQNINDSWISFTSTQNLYHSGDLYLKLYAESNADKNILCFDCYRKCSVVIKASYYDITPTTDQTQSFESQSASIITESVKTEIGRLAKPKSQFDGSNDSIPNGVVRDFETVAATNNPNVVVWCEEHEDEFIIYASPKSENAMHFNYNVDMSWKDYKKVDKTFETSADSSGYPCYDHSKTNERKIFIPYEQEVTLERTIKTGDHRRCKNTAKSTQYRKSASDTWTTFTSTQNLYHAGDLYLKLYAESNADKNILCFDCYRKCSVVIKASYYDETPDTNQLQNIKPQFNVISTEPIKTEIIKIPKPETQFDNGNEYIPGGIVREFNAVAASDNPDVLTWCEENEDEFIIYAFPKAALSKEIAPFASIAMIKSSGKKVENISGQPMEVVKIVKYKDDEFQLEHDITEFIGQAYDVDGNVTEYKWESDRDGFLSDQKSFFTTGLSMGRHKISFQARDDDNLWSTVSTRIVDVIKPPTLMVHGFMGNGDNWIVGDNAMGMIADKYPVKTIDIEPNNAQFSKGAGKVSEEVKKLTEEIGVPKVNIVAHSMGGLNSRWYIQNNGYRNDVNKLVMLGTPNHGSTLAIMLRPDKAGDHEVIYNNIRDLVSMIPYVGGLLKDGLKVIADTGYLWGPAVIDLIPGSSALKALNKNKKDEGFTGNEPADNTKTVFGNRVQYFNIYGEGMFSLSHWHLEIPWIGLYYYDFILPAITFDSDFVVTKQSARLDDVPSAGMRGIWHCDLNKNKKAINKAIYFLGDDPPETDSAEIKIDAGTVLAGQVIYSTNADEGLPTITPGSAVNIPFVVDKETDKIHIMMLSSPSETETSLSIELISPTGDMIDMNSQSVRYEENPGTVTISIMDVKPGSWTAKINAAGGDTAAHYGLMVFGETNFWIALSEHEKIEPGQPLNIRAYVQKAGSPFTGLNVTATLSKSLDKGDKIGSKYGAEFTDMEPEEIILSDLGGGLYEAVYSNTLSSGLYSLVITAADSETGISRTAFTTYFVEYEYDLEIESPIQFSNNSPMHGDMIELSASIRNNSGVAAKGVEVMFTDGDIQNGGRVIGTEQIDIEANSTGNISTSWKALAGEHEIFIIASPMNSFIEADMENNVARTMIQVGNLPPTAKAGRDITASFNMDTQSNGNIFLDASGSDDDVEIVKYIWDINTGFDSDGDGNLENDADLEGINTVIPGGTYKKVGDYEVRLIVFDGSNQSDSDTIKISVRQIYDFESPLANAGSDLTAIVNEPIRFNGSASSDNLGIASYIWDINTDFDSNGDGILDNDIDMTGSQPVLTTGYAELGIYKVKLTVSDAAGNETNSDTMTVTVQRPDNEIYGVMGYTLTVDGHPMPNVTIQLNGETYIYSDDNGYYLIDEGLSEGVYTVSAVVDGKDFESDSIQVSLNKESPIMRFDFREAVPSKITGDIDGDGDVDRDDTTIIQSHLNKPASVCPECDLDGDGTITILDARKIVQLCTCSRCLCP</sequence>
<accession>A0A975BAK0</accession>
<dbReference type="GO" id="GO:0000272">
    <property type="term" value="P:polysaccharide catabolic process"/>
    <property type="evidence" value="ECO:0007669"/>
    <property type="project" value="InterPro"/>
</dbReference>
<feature type="domain" description="PKD" evidence="1">
    <location>
        <begin position="1315"/>
        <end position="1410"/>
    </location>
</feature>
<dbReference type="Gene3D" id="2.60.40.10">
    <property type="entry name" value="Immunoglobulins"/>
    <property type="match status" value="3"/>
</dbReference>
<dbReference type="Gene3D" id="3.40.50.1820">
    <property type="entry name" value="alpha/beta hydrolase"/>
    <property type="match status" value="1"/>
</dbReference>
<dbReference type="InterPro" id="IPR008969">
    <property type="entry name" value="CarboxyPept-like_regulatory"/>
</dbReference>
<dbReference type="PROSITE" id="PS50093">
    <property type="entry name" value="PKD"/>
    <property type="match status" value="1"/>
</dbReference>
<dbReference type="InterPro" id="IPR022409">
    <property type="entry name" value="PKD/Chitinase_dom"/>
</dbReference>
<organism evidence="2 3">
    <name type="scientific">Desulfonema limicola</name>
    <dbReference type="NCBI Taxonomy" id="45656"/>
    <lineage>
        <taxon>Bacteria</taxon>
        <taxon>Pseudomonadati</taxon>
        <taxon>Thermodesulfobacteriota</taxon>
        <taxon>Desulfobacteria</taxon>
        <taxon>Desulfobacterales</taxon>
        <taxon>Desulfococcaceae</taxon>
        <taxon>Desulfonema</taxon>
    </lineage>
</organism>
<dbReference type="Gene3D" id="1.10.1330.10">
    <property type="entry name" value="Dockerin domain"/>
    <property type="match status" value="1"/>
</dbReference>
<keyword evidence="3" id="KW-1185">Reference proteome</keyword>
<dbReference type="InterPro" id="IPR000601">
    <property type="entry name" value="PKD_dom"/>
</dbReference>
<dbReference type="SUPFAM" id="SSF49299">
    <property type="entry name" value="PKD domain"/>
    <property type="match status" value="3"/>
</dbReference>
<dbReference type="Gene3D" id="2.60.40.1120">
    <property type="entry name" value="Carboxypeptidase-like, regulatory domain"/>
    <property type="match status" value="1"/>
</dbReference>
<dbReference type="SUPFAM" id="SSF63446">
    <property type="entry name" value="Type I dockerin domain"/>
    <property type="match status" value="1"/>
</dbReference>
<dbReference type="InterPro" id="IPR029865">
    <property type="entry name" value="KIAA0319-like"/>
</dbReference>
<dbReference type="EMBL" id="CP061799">
    <property type="protein sequence ID" value="QTA81798.1"/>
    <property type="molecule type" value="Genomic_DNA"/>
</dbReference>
<protein>
    <recommendedName>
        <fullName evidence="1">PKD domain-containing protein</fullName>
    </recommendedName>
</protein>
<dbReference type="CDD" id="cd00146">
    <property type="entry name" value="PKD"/>
    <property type="match status" value="2"/>
</dbReference>
<dbReference type="InterPro" id="IPR013783">
    <property type="entry name" value="Ig-like_fold"/>
</dbReference>
<dbReference type="InterPro" id="IPR029058">
    <property type="entry name" value="AB_hydrolase_fold"/>
</dbReference>
<dbReference type="PANTHER" id="PTHR46182:SF2">
    <property type="entry name" value="FI19480P1"/>
    <property type="match status" value="1"/>
</dbReference>
<dbReference type="Pfam" id="PF06028">
    <property type="entry name" value="DUF915"/>
    <property type="match status" value="1"/>
</dbReference>
<name>A0A975BAK0_9BACT</name>
<dbReference type="InterPro" id="IPR036439">
    <property type="entry name" value="Dockerin_dom_sf"/>
</dbReference>
<dbReference type="GO" id="GO:0016020">
    <property type="term" value="C:membrane"/>
    <property type="evidence" value="ECO:0007669"/>
    <property type="project" value="TreeGrafter"/>
</dbReference>
<dbReference type="SUPFAM" id="SSF53474">
    <property type="entry name" value="alpha/beta-Hydrolases"/>
    <property type="match status" value="1"/>
</dbReference>
<dbReference type="Proteomes" id="UP000663720">
    <property type="component" value="Chromosome"/>
</dbReference>
<proteinExistence type="predicted"/>
<dbReference type="InterPro" id="IPR035986">
    <property type="entry name" value="PKD_dom_sf"/>
</dbReference>
<dbReference type="Pfam" id="PF18911">
    <property type="entry name" value="PKD_4"/>
    <property type="match status" value="1"/>
</dbReference>
<dbReference type="SMART" id="SM00089">
    <property type="entry name" value="PKD"/>
    <property type="match status" value="2"/>
</dbReference>
<dbReference type="KEGG" id="dli:dnl_41480"/>
<dbReference type="RefSeq" id="WP_207687790.1">
    <property type="nucleotide sequence ID" value="NZ_CP061799.1"/>
</dbReference>
<dbReference type="PANTHER" id="PTHR46182">
    <property type="entry name" value="FI19480P1"/>
    <property type="match status" value="1"/>
</dbReference>
<dbReference type="GO" id="GO:0031410">
    <property type="term" value="C:cytoplasmic vesicle"/>
    <property type="evidence" value="ECO:0007669"/>
    <property type="project" value="TreeGrafter"/>
</dbReference>
<reference evidence="2" key="1">
    <citation type="journal article" date="2021" name="Microb. Physiol.">
        <title>Proteogenomic Insights into the Physiology of Marine, Sulfate-Reducing, Filamentous Desulfonema limicola and Desulfonema magnum.</title>
        <authorList>
            <person name="Schnaars V."/>
            <person name="Wohlbrand L."/>
            <person name="Scheve S."/>
            <person name="Hinrichs C."/>
            <person name="Reinhardt R."/>
            <person name="Rabus R."/>
        </authorList>
    </citation>
    <scope>NUCLEOTIDE SEQUENCE</scope>
    <source>
        <strain evidence="2">5ac10</strain>
    </source>
</reference>
<evidence type="ECO:0000259" key="1">
    <source>
        <dbReference type="PROSITE" id="PS50093"/>
    </source>
</evidence>